<dbReference type="RefSeq" id="WP_368008151.1">
    <property type="nucleotide sequence ID" value="NZ_JAMXFF010000034.1"/>
</dbReference>
<dbReference type="PROSITE" id="PS50111">
    <property type="entry name" value="CHEMOTAXIS_TRANSDUC_2"/>
    <property type="match status" value="1"/>
</dbReference>
<proteinExistence type="inferred from homology"/>
<accession>A0ABT2MVC0</accession>
<comment type="similarity">
    <text evidence="2">Belongs to the methyl-accepting chemotaxis (MCP) protein family.</text>
</comment>
<sequence>MDSNRKLNSYIWRVAMLPFGGLLILLVLLYSNREQAEQSWTRLKPIASQNLGRNEALLSPTEQPLGTQEIRNIETGLNNLQLTLILGGLIELGLMAYAVWATASGVNHRVEEVAQEITQSSMDIATTMTQQERIANDQAASVNQTSTTMDELGASSRQSAEQAEAAAADARNALVLTEGGSKAVERTLADMSALKAKVGEIAEQILRLSEQTSQIRNISGLVSDLATQTNMLALNAAVEAVRAGEHGKGFAVVASEIRKLADQSQKSTEKINGLVADIQSAINSTVIVTDEGSKTVQASLKIAKETAEAFEGVTEAINNITLSTQQISLSAKQQAIAIQQVVEAMNSLNKVANQTAQGISQVKTGTDRLNSVAQNLKQIV</sequence>
<evidence type="ECO:0000313" key="6">
    <source>
        <dbReference type="EMBL" id="MCT7968643.1"/>
    </source>
</evidence>
<dbReference type="Gene3D" id="1.10.287.950">
    <property type="entry name" value="Methyl-accepting chemotaxis protein"/>
    <property type="match status" value="1"/>
</dbReference>
<dbReference type="Pfam" id="PF00015">
    <property type="entry name" value="MCPsignal"/>
    <property type="match status" value="1"/>
</dbReference>
<dbReference type="PRINTS" id="PR00260">
    <property type="entry name" value="CHEMTRNSDUCR"/>
</dbReference>
<feature type="transmembrane region" description="Helical" evidence="4">
    <location>
        <begin position="80"/>
        <end position="100"/>
    </location>
</feature>
<dbReference type="InterPro" id="IPR004090">
    <property type="entry name" value="Chemotax_Me-accpt_rcpt"/>
</dbReference>
<dbReference type="SMART" id="SM00283">
    <property type="entry name" value="MA"/>
    <property type="match status" value="1"/>
</dbReference>
<protein>
    <submittedName>
        <fullName evidence="6">Methyl-accepting chemotaxis protein</fullName>
    </submittedName>
</protein>
<evidence type="ECO:0000256" key="4">
    <source>
        <dbReference type="SAM" id="Phobius"/>
    </source>
</evidence>
<evidence type="ECO:0000259" key="5">
    <source>
        <dbReference type="PROSITE" id="PS50111"/>
    </source>
</evidence>
<dbReference type="SUPFAM" id="SSF58104">
    <property type="entry name" value="Methyl-accepting chemotaxis protein (MCP) signaling domain"/>
    <property type="match status" value="1"/>
</dbReference>
<evidence type="ECO:0000256" key="1">
    <source>
        <dbReference type="ARBA" id="ARBA00023224"/>
    </source>
</evidence>
<dbReference type="PANTHER" id="PTHR32089:SF112">
    <property type="entry name" value="LYSOZYME-LIKE PROTEIN-RELATED"/>
    <property type="match status" value="1"/>
</dbReference>
<dbReference type="EMBL" id="JAMXFF010000034">
    <property type="protein sequence ID" value="MCT7968643.1"/>
    <property type="molecule type" value="Genomic_DNA"/>
</dbReference>
<keyword evidence="1 3" id="KW-0807">Transducer</keyword>
<evidence type="ECO:0000256" key="2">
    <source>
        <dbReference type="ARBA" id="ARBA00029447"/>
    </source>
</evidence>
<organism evidence="6 7">
    <name type="scientific">Laspinema palackyanum D2a</name>
    <dbReference type="NCBI Taxonomy" id="2953684"/>
    <lineage>
        <taxon>Bacteria</taxon>
        <taxon>Bacillati</taxon>
        <taxon>Cyanobacteriota</taxon>
        <taxon>Cyanophyceae</taxon>
        <taxon>Oscillatoriophycideae</taxon>
        <taxon>Oscillatoriales</taxon>
        <taxon>Laspinemataceae</taxon>
        <taxon>Laspinema</taxon>
        <taxon>Laspinema palackyanum</taxon>
    </lineage>
</organism>
<keyword evidence="4" id="KW-0812">Transmembrane</keyword>
<dbReference type="Proteomes" id="UP001525890">
    <property type="component" value="Unassembled WGS sequence"/>
</dbReference>
<feature type="transmembrane region" description="Helical" evidence="4">
    <location>
        <begin position="12"/>
        <end position="30"/>
    </location>
</feature>
<keyword evidence="7" id="KW-1185">Reference proteome</keyword>
<dbReference type="PANTHER" id="PTHR32089">
    <property type="entry name" value="METHYL-ACCEPTING CHEMOTAXIS PROTEIN MCPB"/>
    <property type="match status" value="1"/>
</dbReference>
<gene>
    <name evidence="6" type="ORF">NG799_20255</name>
</gene>
<reference evidence="6 7" key="1">
    <citation type="journal article" date="2022" name="Front. Microbiol.">
        <title>High genomic differentiation and limited gene flow indicate recent cryptic speciation within the genus Laspinema (cyanobacteria).</title>
        <authorList>
            <person name="Stanojkovic A."/>
            <person name="Skoupy S."/>
            <person name="Skaloud P."/>
            <person name="Dvorak P."/>
        </authorList>
    </citation>
    <scope>NUCLEOTIDE SEQUENCE [LARGE SCALE GENOMIC DNA]</scope>
    <source>
        <strain evidence="6 7">D2a</strain>
    </source>
</reference>
<name>A0ABT2MVC0_9CYAN</name>
<comment type="caution">
    <text evidence="6">The sequence shown here is derived from an EMBL/GenBank/DDBJ whole genome shotgun (WGS) entry which is preliminary data.</text>
</comment>
<evidence type="ECO:0000256" key="3">
    <source>
        <dbReference type="PROSITE-ProRule" id="PRU00284"/>
    </source>
</evidence>
<evidence type="ECO:0000313" key="7">
    <source>
        <dbReference type="Proteomes" id="UP001525890"/>
    </source>
</evidence>
<dbReference type="InterPro" id="IPR004089">
    <property type="entry name" value="MCPsignal_dom"/>
</dbReference>
<keyword evidence="4" id="KW-0472">Membrane</keyword>
<feature type="domain" description="Methyl-accepting transducer" evidence="5">
    <location>
        <begin position="113"/>
        <end position="349"/>
    </location>
</feature>
<keyword evidence="4" id="KW-1133">Transmembrane helix</keyword>